<accession>A0A2P2NWK9</accession>
<organism evidence="1">
    <name type="scientific">Rhizophora mucronata</name>
    <name type="common">Asiatic mangrove</name>
    <dbReference type="NCBI Taxonomy" id="61149"/>
    <lineage>
        <taxon>Eukaryota</taxon>
        <taxon>Viridiplantae</taxon>
        <taxon>Streptophyta</taxon>
        <taxon>Embryophyta</taxon>
        <taxon>Tracheophyta</taxon>
        <taxon>Spermatophyta</taxon>
        <taxon>Magnoliopsida</taxon>
        <taxon>eudicotyledons</taxon>
        <taxon>Gunneridae</taxon>
        <taxon>Pentapetalae</taxon>
        <taxon>rosids</taxon>
        <taxon>fabids</taxon>
        <taxon>Malpighiales</taxon>
        <taxon>Rhizophoraceae</taxon>
        <taxon>Rhizophora</taxon>
    </lineage>
</organism>
<name>A0A2P2NWK9_RHIMU</name>
<sequence length="20" mass="2388">MVLYFLRTRISCSNCNLQEP</sequence>
<protein>
    <submittedName>
        <fullName evidence="1">Uncharacterized protein</fullName>
    </submittedName>
</protein>
<evidence type="ECO:0000313" key="1">
    <source>
        <dbReference type="EMBL" id="MBX46918.1"/>
    </source>
</evidence>
<dbReference type="AlphaFoldDB" id="A0A2P2NWK9"/>
<reference evidence="1" key="1">
    <citation type="submission" date="2018-02" db="EMBL/GenBank/DDBJ databases">
        <title>Rhizophora mucronata_Transcriptome.</title>
        <authorList>
            <person name="Meera S.P."/>
            <person name="Sreeshan A."/>
            <person name="Augustine A."/>
        </authorList>
    </citation>
    <scope>NUCLEOTIDE SEQUENCE</scope>
    <source>
        <tissue evidence="1">Leaf</tissue>
    </source>
</reference>
<dbReference type="EMBL" id="GGEC01066434">
    <property type="protein sequence ID" value="MBX46918.1"/>
    <property type="molecule type" value="Transcribed_RNA"/>
</dbReference>
<proteinExistence type="predicted"/>